<feature type="transmembrane region" description="Helical" evidence="10">
    <location>
        <begin position="80"/>
        <end position="96"/>
    </location>
</feature>
<accession>A0ABR1K5P7</accession>
<comment type="pathway">
    <text evidence="2">Glycolipid biosynthesis; glycosylphosphatidylinositol-anchor biosynthesis.</text>
</comment>
<feature type="transmembrane region" description="Helical" evidence="10">
    <location>
        <begin position="56"/>
        <end position="74"/>
    </location>
</feature>
<feature type="region of interest" description="Disordered" evidence="9">
    <location>
        <begin position="347"/>
        <end position="385"/>
    </location>
</feature>
<evidence type="ECO:0000256" key="1">
    <source>
        <dbReference type="ARBA" id="ARBA00004141"/>
    </source>
</evidence>
<evidence type="ECO:0000256" key="4">
    <source>
        <dbReference type="ARBA" id="ARBA00014495"/>
    </source>
</evidence>
<keyword evidence="5" id="KW-0337">GPI-anchor biosynthesis</keyword>
<reference evidence="11 12" key="1">
    <citation type="submission" date="2024-01" db="EMBL/GenBank/DDBJ databases">
        <title>A draft genome for the cacao thread blight pathogen Marasmiellus scandens.</title>
        <authorList>
            <person name="Baruah I.K."/>
            <person name="Leung J."/>
            <person name="Bukari Y."/>
            <person name="Amoako-Attah I."/>
            <person name="Meinhardt L.W."/>
            <person name="Bailey B.A."/>
            <person name="Cohen S.P."/>
        </authorList>
    </citation>
    <scope>NUCLEOTIDE SEQUENCE [LARGE SCALE GENOMIC DNA]</scope>
    <source>
        <strain evidence="11 12">GH-19</strain>
    </source>
</reference>
<evidence type="ECO:0000256" key="8">
    <source>
        <dbReference type="ARBA" id="ARBA00023136"/>
    </source>
</evidence>
<dbReference type="EMBL" id="JBANRG010000001">
    <property type="protein sequence ID" value="KAK7472221.1"/>
    <property type="molecule type" value="Genomic_DNA"/>
</dbReference>
<dbReference type="PANTHER" id="PTHR20661:SF0">
    <property type="entry name" value="PHOSPHATIDYLINOSITOL-GLYCAN BIOSYNTHESIS CLASS W PROTEIN"/>
    <property type="match status" value="1"/>
</dbReference>
<gene>
    <name evidence="11" type="primary">GWT1</name>
    <name evidence="11" type="ORF">VKT23_000343</name>
</gene>
<evidence type="ECO:0000256" key="10">
    <source>
        <dbReference type="SAM" id="Phobius"/>
    </source>
</evidence>
<proteinExistence type="inferred from homology"/>
<feature type="transmembrane region" description="Helical" evidence="10">
    <location>
        <begin position="240"/>
        <end position="257"/>
    </location>
</feature>
<keyword evidence="12" id="KW-1185">Reference proteome</keyword>
<feature type="transmembrane region" description="Helical" evidence="10">
    <location>
        <begin position="446"/>
        <end position="469"/>
    </location>
</feature>
<evidence type="ECO:0000313" key="11">
    <source>
        <dbReference type="EMBL" id="KAK7472221.1"/>
    </source>
</evidence>
<evidence type="ECO:0000256" key="2">
    <source>
        <dbReference type="ARBA" id="ARBA00004687"/>
    </source>
</evidence>
<feature type="compositionally biased region" description="Pro residues" evidence="9">
    <location>
        <begin position="505"/>
        <end position="530"/>
    </location>
</feature>
<dbReference type="Proteomes" id="UP001498398">
    <property type="component" value="Unassembled WGS sequence"/>
</dbReference>
<comment type="caution">
    <text evidence="11">The sequence shown here is derived from an EMBL/GenBank/DDBJ whole genome shotgun (WGS) entry which is preliminary data.</text>
</comment>
<feature type="transmembrane region" description="Helical" evidence="10">
    <location>
        <begin position="590"/>
        <end position="608"/>
    </location>
</feature>
<comment type="similarity">
    <text evidence="3">Belongs to the PIGW family.</text>
</comment>
<evidence type="ECO:0000256" key="9">
    <source>
        <dbReference type="SAM" id="MobiDB-lite"/>
    </source>
</evidence>
<dbReference type="Pfam" id="PF06423">
    <property type="entry name" value="GWT1"/>
    <property type="match status" value="2"/>
</dbReference>
<feature type="transmembrane region" description="Helical" evidence="10">
    <location>
        <begin position="564"/>
        <end position="584"/>
    </location>
</feature>
<dbReference type="InterPro" id="IPR009447">
    <property type="entry name" value="PIGW/GWT1"/>
</dbReference>
<keyword evidence="7 10" id="KW-1133">Transmembrane helix</keyword>
<feature type="transmembrane region" description="Helical" evidence="10">
    <location>
        <begin position="264"/>
        <end position="282"/>
    </location>
</feature>
<keyword evidence="8 10" id="KW-0472">Membrane</keyword>
<keyword evidence="6 10" id="KW-0812">Transmembrane</keyword>
<comment type="subcellular location">
    <subcellularLocation>
        <location evidence="1">Membrane</location>
        <topology evidence="1">Multi-pass membrane protein</topology>
    </subcellularLocation>
</comment>
<feature type="transmembrane region" description="Helical" evidence="10">
    <location>
        <begin position="25"/>
        <end position="44"/>
    </location>
</feature>
<evidence type="ECO:0000313" key="12">
    <source>
        <dbReference type="Proteomes" id="UP001498398"/>
    </source>
</evidence>
<feature type="transmembrane region" description="Helical" evidence="10">
    <location>
        <begin position="211"/>
        <end position="228"/>
    </location>
</feature>
<evidence type="ECO:0000256" key="7">
    <source>
        <dbReference type="ARBA" id="ARBA00022989"/>
    </source>
</evidence>
<feature type="region of interest" description="Disordered" evidence="9">
    <location>
        <begin position="475"/>
        <end position="537"/>
    </location>
</feature>
<feature type="transmembrane region" description="Helical" evidence="10">
    <location>
        <begin position="404"/>
        <end position="422"/>
    </location>
</feature>
<feature type="transmembrane region" description="Helical" evidence="10">
    <location>
        <begin position="137"/>
        <end position="155"/>
    </location>
</feature>
<feature type="transmembrane region" description="Helical" evidence="10">
    <location>
        <begin position="167"/>
        <end position="190"/>
    </location>
</feature>
<name>A0ABR1K5P7_9AGAR</name>
<dbReference type="PANTHER" id="PTHR20661">
    <property type="entry name" value="PHOSPHATIDYLINOSITOL-GLYCAN BIOSYNTHESIS CLASS W PROTEIN"/>
    <property type="match status" value="1"/>
</dbReference>
<sequence length="617" mass="67134">MSSSASASYKSSKEAFVTGMTGSSIAHINLVSSVALASIFLYYALQTRRLISNKSLILAFIVLAIPLLLCMTLFAMRPITLSLLFAIPAAVICLAMERKELRAVLPSSATVPTFAASGTMNRESTITQLPALTTYRAHMLLMTMLAILAVDFPVFPREMVKCETFGVSLMDIGVGSFVFTSGVVSAIPLIKNPSHLTAPMIPKVITVIRKCLPIILLGVIRVLLVKGTEYPEHETEYGTHWNFFITLALLPVLQVFLHPLIARVSLTGLGVAVALAQQFIFLSPNGLDLQSYILHTPRDRNNLVSANKEGIISLTGYFAIHLLGLATGTLVLPPSPSYFRRAQRSLGHRLSRQGQPGKGQKVAKKRDNSDSESDSESGNSDNEAETIQMKLSAPRQDDKTATELCAYAVAWWVLTGVAGYLSTRGTIDDVERQSWGVSRRLVNLPYIFWICAYNVSFILGYLLLDMIFYPSQGKQKKVKASPPPSPSTSAGFRPLSPSASANLRPPSPVPTRRPNSPTPRPLSPLPPASPTWPSHSAGAGSIPGSYNTGEIPPPLLEAINKNGLVLFLVANLLTGVINLSIPTMYASDTFAMVILGGYTWVICALAWWTRRRRILRL</sequence>
<evidence type="ECO:0000256" key="3">
    <source>
        <dbReference type="ARBA" id="ARBA00007559"/>
    </source>
</evidence>
<protein>
    <recommendedName>
        <fullName evidence="4">GPI-anchored wall transfer protein 1</fullName>
    </recommendedName>
</protein>
<evidence type="ECO:0000256" key="5">
    <source>
        <dbReference type="ARBA" id="ARBA00022502"/>
    </source>
</evidence>
<feature type="transmembrane region" description="Helical" evidence="10">
    <location>
        <begin position="311"/>
        <end position="332"/>
    </location>
</feature>
<evidence type="ECO:0000256" key="6">
    <source>
        <dbReference type="ARBA" id="ARBA00022692"/>
    </source>
</evidence>
<organism evidence="11 12">
    <name type="scientific">Marasmiellus scandens</name>
    <dbReference type="NCBI Taxonomy" id="2682957"/>
    <lineage>
        <taxon>Eukaryota</taxon>
        <taxon>Fungi</taxon>
        <taxon>Dikarya</taxon>
        <taxon>Basidiomycota</taxon>
        <taxon>Agaricomycotina</taxon>
        <taxon>Agaricomycetes</taxon>
        <taxon>Agaricomycetidae</taxon>
        <taxon>Agaricales</taxon>
        <taxon>Marasmiineae</taxon>
        <taxon>Omphalotaceae</taxon>
        <taxon>Marasmiellus</taxon>
    </lineage>
</organism>